<dbReference type="InterPro" id="IPR002716">
    <property type="entry name" value="PIN_dom"/>
</dbReference>
<comment type="cofactor">
    <cofactor evidence="1">
        <name>Mg(2+)</name>
        <dbReference type="ChEBI" id="CHEBI:18420"/>
    </cofactor>
</comment>
<feature type="domain" description="PIN" evidence="8">
    <location>
        <begin position="5"/>
        <end position="115"/>
    </location>
</feature>
<dbReference type="SUPFAM" id="SSF88723">
    <property type="entry name" value="PIN domain-like"/>
    <property type="match status" value="1"/>
</dbReference>
<dbReference type="Proteomes" id="UP000310477">
    <property type="component" value="Unassembled WGS sequence"/>
</dbReference>
<dbReference type="InterPro" id="IPR029060">
    <property type="entry name" value="PIN-like_dom_sf"/>
</dbReference>
<proteinExistence type="inferred from homology"/>
<evidence type="ECO:0000313" key="10">
    <source>
        <dbReference type="Proteomes" id="UP000310477"/>
    </source>
</evidence>
<evidence type="ECO:0000256" key="4">
    <source>
        <dbReference type="ARBA" id="ARBA00022723"/>
    </source>
</evidence>
<dbReference type="Gene3D" id="3.40.50.1010">
    <property type="entry name" value="5'-nuclease"/>
    <property type="match status" value="1"/>
</dbReference>
<sequence>MGAKYLIDSNVLIEYIGLLLPPIPHSKLSSIIDDEYNISFINKIEVLGHSSSNEEIAAFINAANIYNINLKIIDETIRLRKHLKIKLPDAIIAATATTNNLILITRNINDFKSIDNLIVQNPYSWNIEE</sequence>
<keyword evidence="2" id="KW-1277">Toxin-antitoxin system</keyword>
<evidence type="ECO:0000256" key="2">
    <source>
        <dbReference type="ARBA" id="ARBA00022649"/>
    </source>
</evidence>
<keyword evidence="5" id="KW-0378">Hydrolase</keyword>
<dbReference type="AlphaFoldDB" id="A0A4U1CBL3"/>
<name>A0A4U1CBL3_9SPHI</name>
<dbReference type="CDD" id="cd18738">
    <property type="entry name" value="PIN_VapC4-5_FitB-like"/>
    <property type="match status" value="1"/>
</dbReference>
<dbReference type="RefSeq" id="WP_136873989.1">
    <property type="nucleotide sequence ID" value="NZ_SWBO01000001.1"/>
</dbReference>
<dbReference type="InterPro" id="IPR050556">
    <property type="entry name" value="Type_II_TA_system_RNase"/>
</dbReference>
<keyword evidence="10" id="KW-1185">Reference proteome</keyword>
<evidence type="ECO:0000256" key="1">
    <source>
        <dbReference type="ARBA" id="ARBA00001946"/>
    </source>
</evidence>
<evidence type="ECO:0000256" key="7">
    <source>
        <dbReference type="ARBA" id="ARBA00038093"/>
    </source>
</evidence>
<reference evidence="9 10" key="1">
    <citation type="submission" date="2019-04" db="EMBL/GenBank/DDBJ databases">
        <title>Pedobacter sp. AR-2-6 sp. nov., isolated from Arctic soil.</title>
        <authorList>
            <person name="Dahal R.H."/>
            <person name="Kim D.-U."/>
        </authorList>
    </citation>
    <scope>NUCLEOTIDE SEQUENCE [LARGE SCALE GENOMIC DNA]</scope>
    <source>
        <strain evidence="9 10">AR-2-6</strain>
    </source>
</reference>
<evidence type="ECO:0000313" key="9">
    <source>
        <dbReference type="EMBL" id="TKC03405.1"/>
    </source>
</evidence>
<dbReference type="PANTHER" id="PTHR33653">
    <property type="entry name" value="RIBONUCLEASE VAPC2"/>
    <property type="match status" value="1"/>
</dbReference>
<gene>
    <name evidence="9" type="ORF">FA045_02210</name>
</gene>
<dbReference type="PANTHER" id="PTHR33653:SF1">
    <property type="entry name" value="RIBONUCLEASE VAPC2"/>
    <property type="match status" value="1"/>
</dbReference>
<evidence type="ECO:0000259" key="8">
    <source>
        <dbReference type="Pfam" id="PF01850"/>
    </source>
</evidence>
<dbReference type="GO" id="GO:0004518">
    <property type="term" value="F:nuclease activity"/>
    <property type="evidence" value="ECO:0007669"/>
    <property type="project" value="UniProtKB-KW"/>
</dbReference>
<accession>A0A4U1CBL3</accession>
<keyword evidence="3" id="KW-0540">Nuclease</keyword>
<dbReference type="GO" id="GO:0016787">
    <property type="term" value="F:hydrolase activity"/>
    <property type="evidence" value="ECO:0007669"/>
    <property type="project" value="UniProtKB-KW"/>
</dbReference>
<comment type="similarity">
    <text evidence="7">Belongs to the PINc/VapC protein family.</text>
</comment>
<dbReference type="GO" id="GO:0046872">
    <property type="term" value="F:metal ion binding"/>
    <property type="evidence" value="ECO:0007669"/>
    <property type="project" value="UniProtKB-KW"/>
</dbReference>
<evidence type="ECO:0000256" key="5">
    <source>
        <dbReference type="ARBA" id="ARBA00022801"/>
    </source>
</evidence>
<dbReference type="Pfam" id="PF01850">
    <property type="entry name" value="PIN"/>
    <property type="match status" value="1"/>
</dbReference>
<keyword evidence="6" id="KW-0460">Magnesium</keyword>
<evidence type="ECO:0000256" key="3">
    <source>
        <dbReference type="ARBA" id="ARBA00022722"/>
    </source>
</evidence>
<protein>
    <submittedName>
        <fullName evidence="9">Type II toxin-antitoxin system VapC family toxin</fullName>
    </submittedName>
</protein>
<keyword evidence="4" id="KW-0479">Metal-binding</keyword>
<dbReference type="EMBL" id="SWBO01000001">
    <property type="protein sequence ID" value="TKC03405.1"/>
    <property type="molecule type" value="Genomic_DNA"/>
</dbReference>
<comment type="caution">
    <text evidence="9">The sequence shown here is derived from an EMBL/GenBank/DDBJ whole genome shotgun (WGS) entry which is preliminary data.</text>
</comment>
<evidence type="ECO:0000256" key="6">
    <source>
        <dbReference type="ARBA" id="ARBA00022842"/>
    </source>
</evidence>
<organism evidence="9 10">
    <name type="scientific">Pedobacter cryotolerans</name>
    <dbReference type="NCBI Taxonomy" id="2571270"/>
    <lineage>
        <taxon>Bacteria</taxon>
        <taxon>Pseudomonadati</taxon>
        <taxon>Bacteroidota</taxon>
        <taxon>Sphingobacteriia</taxon>
        <taxon>Sphingobacteriales</taxon>
        <taxon>Sphingobacteriaceae</taxon>
        <taxon>Pedobacter</taxon>
    </lineage>
</organism>
<dbReference type="OrthoDB" id="676982at2"/>